<evidence type="ECO:0000256" key="3">
    <source>
        <dbReference type="PROSITE-ProRule" id="PRU00059"/>
    </source>
</evidence>
<dbReference type="Gene3D" id="2.60.120.290">
    <property type="entry name" value="Spermadhesin, CUB domain"/>
    <property type="match status" value="2"/>
</dbReference>
<dbReference type="Pfam" id="PF00431">
    <property type="entry name" value="CUB"/>
    <property type="match status" value="2"/>
</dbReference>
<gene>
    <name evidence="5" type="ORF">FKW44_004179</name>
</gene>
<proteinExistence type="predicted"/>
<feature type="domain" description="CUB" evidence="4">
    <location>
        <begin position="71"/>
        <end position="139"/>
    </location>
</feature>
<keyword evidence="6" id="KW-1185">Reference proteome</keyword>
<dbReference type="CDD" id="cd00041">
    <property type="entry name" value="CUB"/>
    <property type="match status" value="1"/>
</dbReference>
<dbReference type="PANTHER" id="PTHR24251">
    <property type="entry name" value="OVOCHYMASE-RELATED"/>
    <property type="match status" value="1"/>
</dbReference>
<dbReference type="PROSITE" id="PS01180">
    <property type="entry name" value="CUB"/>
    <property type="match status" value="1"/>
</dbReference>
<protein>
    <submittedName>
        <fullName evidence="5">Cubilinlike</fullName>
    </submittedName>
</protein>
<evidence type="ECO:0000259" key="4">
    <source>
        <dbReference type="PROSITE" id="PS01180"/>
    </source>
</evidence>
<organism evidence="5 6">
    <name type="scientific">Caligus rogercresseyi</name>
    <name type="common">Sea louse</name>
    <dbReference type="NCBI Taxonomy" id="217165"/>
    <lineage>
        <taxon>Eukaryota</taxon>
        <taxon>Metazoa</taxon>
        <taxon>Ecdysozoa</taxon>
        <taxon>Arthropoda</taxon>
        <taxon>Crustacea</taxon>
        <taxon>Multicrustacea</taxon>
        <taxon>Hexanauplia</taxon>
        <taxon>Copepoda</taxon>
        <taxon>Siphonostomatoida</taxon>
        <taxon>Caligidae</taxon>
        <taxon>Caligus</taxon>
    </lineage>
</organism>
<dbReference type="EMBL" id="CP045892">
    <property type="protein sequence ID" value="QQP52139.1"/>
    <property type="molecule type" value="Genomic_DNA"/>
</dbReference>
<keyword evidence="2" id="KW-1015">Disulfide bond</keyword>
<evidence type="ECO:0000313" key="6">
    <source>
        <dbReference type="Proteomes" id="UP000595437"/>
    </source>
</evidence>
<dbReference type="OrthoDB" id="10009301at2759"/>
<comment type="caution">
    <text evidence="3">Lacks conserved residue(s) required for the propagation of feature annotation.</text>
</comment>
<evidence type="ECO:0000256" key="1">
    <source>
        <dbReference type="ARBA" id="ARBA00022737"/>
    </source>
</evidence>
<dbReference type="InterPro" id="IPR035914">
    <property type="entry name" value="Sperma_CUB_dom_sf"/>
</dbReference>
<dbReference type="SUPFAM" id="SSF49854">
    <property type="entry name" value="Spermadhesin, CUB domain"/>
    <property type="match status" value="2"/>
</dbReference>
<reference evidence="6" key="1">
    <citation type="submission" date="2021-01" db="EMBL/GenBank/DDBJ databases">
        <title>Caligus Genome Assembly.</title>
        <authorList>
            <person name="Gallardo-Escarate C."/>
        </authorList>
    </citation>
    <scope>NUCLEOTIDE SEQUENCE [LARGE SCALE GENOMIC DNA]</scope>
</reference>
<dbReference type="SMART" id="SM00042">
    <property type="entry name" value="CUB"/>
    <property type="match status" value="1"/>
</dbReference>
<dbReference type="AlphaFoldDB" id="A0A7T8HLI4"/>
<evidence type="ECO:0000313" key="5">
    <source>
        <dbReference type="EMBL" id="QQP52139.1"/>
    </source>
</evidence>
<dbReference type="InterPro" id="IPR000859">
    <property type="entry name" value="CUB_dom"/>
</dbReference>
<name>A0A7T8HLI4_CALRO</name>
<feature type="non-terminal residue" evidence="5">
    <location>
        <position position="1"/>
    </location>
</feature>
<evidence type="ECO:0000256" key="2">
    <source>
        <dbReference type="ARBA" id="ARBA00023157"/>
    </source>
</evidence>
<accession>A0A7T8HLI4</accession>
<keyword evidence="1" id="KW-0677">Repeat</keyword>
<dbReference type="Proteomes" id="UP000595437">
    <property type="component" value="Chromosome 3"/>
</dbReference>
<sequence>MGFIRFSWMAKQLRPRSILRMDHPCKSRFCSNQIPYTIPSSSNELFLKFASDSSSSEKGFEISWDGTSSGCGGHLISMEGSITSPGYPLPYHSRAECIWDIHVAEGSKIEIVFTDLELEMGNDCPHDFVEIIDTSSIGRDSLALSAVGILFVYDSAQTPVSQDVDFNYIIQQ</sequence>